<dbReference type="Pfam" id="PF18602">
    <property type="entry name" value="Rap1a"/>
    <property type="match status" value="1"/>
</dbReference>
<evidence type="ECO:0000313" key="2">
    <source>
        <dbReference type="EMBL" id="MBJ7542190.1"/>
    </source>
</evidence>
<name>A0A8I1GAM6_9HYPH</name>
<dbReference type="AlphaFoldDB" id="A0A8I1GAM6"/>
<reference evidence="2 3" key="1">
    <citation type="submission" date="2020-12" db="EMBL/GenBank/DDBJ databases">
        <title>Revised draft genomes of Rhodomicrobium vannielii ATCC 17100 and Rhodomicrobium udaipurense JA643.</title>
        <authorList>
            <person name="Conners E.M."/>
            <person name="Davenport E.J."/>
            <person name="Bose A."/>
        </authorList>
    </citation>
    <scope>NUCLEOTIDE SEQUENCE [LARGE SCALE GENOMIC DNA]</scope>
    <source>
        <strain evidence="2 3">JA643</strain>
    </source>
</reference>
<proteinExistence type="predicted"/>
<dbReference type="EMBL" id="JAEMUK010000002">
    <property type="protein sequence ID" value="MBJ7542190.1"/>
    <property type="molecule type" value="Genomic_DNA"/>
</dbReference>
<organism evidence="2 3">
    <name type="scientific">Rhodomicrobium udaipurense</name>
    <dbReference type="NCBI Taxonomy" id="1202716"/>
    <lineage>
        <taxon>Bacteria</taxon>
        <taxon>Pseudomonadati</taxon>
        <taxon>Pseudomonadota</taxon>
        <taxon>Alphaproteobacteria</taxon>
        <taxon>Hyphomicrobiales</taxon>
        <taxon>Hyphomicrobiaceae</taxon>
        <taxon>Rhodomicrobium</taxon>
    </lineage>
</organism>
<comment type="caution">
    <text evidence="2">The sequence shown here is derived from an EMBL/GenBank/DDBJ whole genome shotgun (WGS) entry which is preliminary data.</text>
</comment>
<feature type="domain" description="Rap1a immunity protein" evidence="1">
    <location>
        <begin position="12"/>
        <end position="116"/>
    </location>
</feature>
<gene>
    <name evidence="2" type="ORF">JDN41_01295</name>
</gene>
<dbReference type="InterPro" id="IPR041238">
    <property type="entry name" value="Rap1a"/>
</dbReference>
<accession>A0A8I1GAM6</accession>
<keyword evidence="3" id="KW-1185">Reference proteome</keyword>
<dbReference type="RefSeq" id="WP_037238027.1">
    <property type="nucleotide sequence ID" value="NZ_JAEMUK010000002.1"/>
</dbReference>
<protein>
    <recommendedName>
        <fullName evidence="1">Rap1a immunity protein domain-containing protein</fullName>
    </recommendedName>
</protein>
<evidence type="ECO:0000313" key="3">
    <source>
        <dbReference type="Proteomes" id="UP000623250"/>
    </source>
</evidence>
<dbReference type="Proteomes" id="UP000623250">
    <property type="component" value="Unassembled WGS sequence"/>
</dbReference>
<evidence type="ECO:0000259" key="1">
    <source>
        <dbReference type="Pfam" id="PF18602"/>
    </source>
</evidence>
<sequence>MAGAVQADDGYTAADMLADCKPILRLAKPGSNPDELELEDTFATGNCWGAFLTVQQLLITRLETDRDPLLQVCVPEGVSLLHLIQIFDRYARLNPARQTEPFTTVAMAALRSGFPCGGK</sequence>